<accession>A0A0E9VMD6</accession>
<reference evidence="1" key="2">
    <citation type="journal article" date="2015" name="Fish Shellfish Immunol.">
        <title>Early steps in the European eel (Anguilla anguilla)-Vibrio vulnificus interaction in the gills: Role of the RtxA13 toxin.</title>
        <authorList>
            <person name="Callol A."/>
            <person name="Pajuelo D."/>
            <person name="Ebbesson L."/>
            <person name="Teles M."/>
            <person name="MacKenzie S."/>
            <person name="Amaro C."/>
        </authorList>
    </citation>
    <scope>NUCLEOTIDE SEQUENCE</scope>
</reference>
<protein>
    <submittedName>
        <fullName evidence="1">Uncharacterized protein</fullName>
    </submittedName>
</protein>
<name>A0A0E9VMD6_ANGAN</name>
<organism evidence="1">
    <name type="scientific">Anguilla anguilla</name>
    <name type="common">European freshwater eel</name>
    <name type="synonym">Muraena anguilla</name>
    <dbReference type="NCBI Taxonomy" id="7936"/>
    <lineage>
        <taxon>Eukaryota</taxon>
        <taxon>Metazoa</taxon>
        <taxon>Chordata</taxon>
        <taxon>Craniata</taxon>
        <taxon>Vertebrata</taxon>
        <taxon>Euteleostomi</taxon>
        <taxon>Actinopterygii</taxon>
        <taxon>Neopterygii</taxon>
        <taxon>Teleostei</taxon>
        <taxon>Anguilliformes</taxon>
        <taxon>Anguillidae</taxon>
        <taxon>Anguilla</taxon>
    </lineage>
</organism>
<proteinExistence type="predicted"/>
<dbReference type="EMBL" id="GBXM01029376">
    <property type="protein sequence ID" value="JAH79201.1"/>
    <property type="molecule type" value="Transcribed_RNA"/>
</dbReference>
<evidence type="ECO:0000313" key="1">
    <source>
        <dbReference type="EMBL" id="JAH79201.1"/>
    </source>
</evidence>
<reference evidence="1" key="1">
    <citation type="submission" date="2014-11" db="EMBL/GenBank/DDBJ databases">
        <authorList>
            <person name="Amaro Gonzalez C."/>
        </authorList>
    </citation>
    <scope>NUCLEOTIDE SEQUENCE</scope>
</reference>
<sequence>MCSAASCSLRRR</sequence>